<proteinExistence type="predicted"/>
<dbReference type="AlphaFoldDB" id="A0A6P1TMB8"/>
<dbReference type="KEGG" id="anr:Ana3638_06585"/>
<dbReference type="RefSeq" id="WP_161837314.1">
    <property type="nucleotide sequence ID" value="NZ_CP048000.1"/>
</dbReference>
<name>A0A6P1TMB8_9FIRM</name>
<keyword evidence="2" id="KW-1185">Reference proteome</keyword>
<accession>A0A6P1TMB8</accession>
<reference evidence="1 2" key="1">
    <citation type="submission" date="2020-01" db="EMBL/GenBank/DDBJ databases">
        <title>Genome analysis of Anaerocolumna sp. CBA3638.</title>
        <authorList>
            <person name="Kim J."/>
            <person name="Roh S.W."/>
        </authorList>
    </citation>
    <scope>NUCLEOTIDE SEQUENCE [LARGE SCALE GENOMIC DNA]</scope>
    <source>
        <strain evidence="1 2">CBA3638</strain>
    </source>
</reference>
<dbReference type="EMBL" id="CP048000">
    <property type="protein sequence ID" value="QHQ60478.1"/>
    <property type="molecule type" value="Genomic_DNA"/>
</dbReference>
<gene>
    <name evidence="1" type="ORF">Ana3638_06585</name>
</gene>
<evidence type="ECO:0000313" key="2">
    <source>
        <dbReference type="Proteomes" id="UP000464314"/>
    </source>
</evidence>
<protein>
    <submittedName>
        <fullName evidence="1">DUF4003 family protein</fullName>
    </submittedName>
</protein>
<organism evidence="1 2">
    <name type="scientific">Anaerocolumna sedimenticola</name>
    <dbReference type="NCBI Taxonomy" id="2696063"/>
    <lineage>
        <taxon>Bacteria</taxon>
        <taxon>Bacillati</taxon>
        <taxon>Bacillota</taxon>
        <taxon>Clostridia</taxon>
        <taxon>Lachnospirales</taxon>
        <taxon>Lachnospiraceae</taxon>
        <taxon>Anaerocolumna</taxon>
    </lineage>
</organism>
<evidence type="ECO:0000313" key="1">
    <source>
        <dbReference type="EMBL" id="QHQ60478.1"/>
    </source>
</evidence>
<dbReference type="Proteomes" id="UP000464314">
    <property type="component" value="Chromosome"/>
</dbReference>
<dbReference type="Pfam" id="PF13170">
    <property type="entry name" value="DUF4003"/>
    <property type="match status" value="1"/>
</dbReference>
<dbReference type="InterPro" id="IPR025062">
    <property type="entry name" value="DUF4003"/>
</dbReference>
<sequence length="333" mass="37118">MLNSLQDKCNLFADNYQTLRKNFKWDYAMMHCLGALLYTNTGLPVNVQAIKQAKEIIKENTGLFSSFKETTFFPLAVLLSLDSEPEALFKRSFRIYGELKKEGFYGSPYLTLAAFSIAKQPYVIDSEPVVRRAKEFYDAMKKKHRFLTSTDDYGYAAMLSLTDLSVDQAIREMETCYEYLKDDFGASNVLQSLTHVLTLGEEAADIKCGRTKKIYDELSLKGCKLSKYKELASLGILVLITEDVDKITEEIKDVYQVLIEKKGFGRWSMTKHERAMYAAALVASEYITDMQKSSMTLTIANSLTSIVIAQETAMIIAASSAAGAAAASSSGSS</sequence>